<dbReference type="PANTHER" id="PTHR33116:SF66">
    <property type="entry name" value="REVERSE TRANSCRIPTASE ZINC-BINDING DOMAIN-CONTAINING PROTEIN"/>
    <property type="match status" value="1"/>
</dbReference>
<reference evidence="2" key="1">
    <citation type="journal article" date="2014" name="Nat. Genet.">
        <title>The genome of the stress-tolerant wild tomato species Solanum pennellii.</title>
        <authorList>
            <person name="Bolger A."/>
            <person name="Scossa F."/>
            <person name="Bolger M.E."/>
            <person name="Lanz C."/>
            <person name="Maumus F."/>
            <person name="Tohge T."/>
            <person name="Quesneville H."/>
            <person name="Alseekh S."/>
            <person name="Sorensen I."/>
            <person name="Lichtenstein G."/>
            <person name="Fich E.A."/>
            <person name="Conte M."/>
            <person name="Keller H."/>
            <person name="Schneeberger K."/>
            <person name="Schwacke R."/>
            <person name="Ofner I."/>
            <person name="Vrebalov J."/>
            <person name="Xu Y."/>
            <person name="Osorio S."/>
            <person name="Aflitos S.A."/>
            <person name="Schijlen E."/>
            <person name="Jimenez-Gomez J.M."/>
            <person name="Ryngajllo M."/>
            <person name="Kimura S."/>
            <person name="Kumar R."/>
            <person name="Koenig D."/>
            <person name="Headland L.R."/>
            <person name="Maloof J.N."/>
            <person name="Sinha N."/>
            <person name="van Ham R.C."/>
            <person name="Lankhorst R.K."/>
            <person name="Mao L."/>
            <person name="Vogel A."/>
            <person name="Arsova B."/>
            <person name="Panstruga R."/>
            <person name="Fei Z."/>
            <person name="Rose J.K."/>
            <person name="Zamir D."/>
            <person name="Carrari F."/>
            <person name="Giovannoni J.J."/>
            <person name="Weigel D."/>
            <person name="Usadel B."/>
            <person name="Fernie A.R."/>
        </authorList>
    </citation>
    <scope>NUCLEOTIDE SEQUENCE [LARGE SCALE GENOMIC DNA]</scope>
    <source>
        <strain evidence="2">cv. LA0716</strain>
    </source>
</reference>
<gene>
    <name evidence="3" type="primary">LOC107006137</name>
</gene>
<dbReference type="PANTHER" id="PTHR33116">
    <property type="entry name" value="REVERSE TRANSCRIPTASE ZINC-BINDING DOMAIN-CONTAINING PROTEIN-RELATED-RELATED"/>
    <property type="match status" value="1"/>
</dbReference>
<evidence type="ECO:0000313" key="2">
    <source>
        <dbReference type="Proteomes" id="UP000694930"/>
    </source>
</evidence>
<dbReference type="InterPro" id="IPR026960">
    <property type="entry name" value="RVT-Znf"/>
</dbReference>
<sequence length="190" mass="22164">MHAKQIVDQVQLKEGKGMVKQIYDYLRGEQTQPDWKSLMFKNAARPKANFTLWILMNRKLATVDRLAKWGLAHDTTCVLCKSVDESLDHMFLQCQYAGEVWERVLTWAGFQNNRPKTWVQFVHWCIQHGKGKTTKAQLFKMILAEGVYAVWNERNKRIFEDKKCLIDEAVIAACFVMLVQVINELVTKNK</sequence>
<reference evidence="3" key="2">
    <citation type="submission" date="2025-08" db="UniProtKB">
        <authorList>
            <consortium name="RefSeq"/>
        </authorList>
    </citation>
    <scope>IDENTIFICATION</scope>
</reference>
<keyword evidence="2" id="KW-1185">Reference proteome</keyword>
<proteinExistence type="predicted"/>
<dbReference type="RefSeq" id="XP_015060254.1">
    <property type="nucleotide sequence ID" value="XM_015204768.1"/>
</dbReference>
<evidence type="ECO:0000259" key="1">
    <source>
        <dbReference type="Pfam" id="PF13966"/>
    </source>
</evidence>
<protein>
    <submittedName>
        <fullName evidence="3">Uncharacterized protein LOC107006137</fullName>
    </submittedName>
</protein>
<dbReference type="Pfam" id="PF13966">
    <property type="entry name" value="zf-RVT"/>
    <property type="match status" value="1"/>
</dbReference>
<evidence type="ECO:0000313" key="3">
    <source>
        <dbReference type="RefSeq" id="XP_015060254.1"/>
    </source>
</evidence>
<dbReference type="Proteomes" id="UP000694930">
    <property type="component" value="Chromosome 12"/>
</dbReference>
<dbReference type="GeneID" id="107006137"/>
<name>A0ABM1FQL3_SOLPN</name>
<accession>A0ABM1FQL3</accession>
<feature type="domain" description="Reverse transcriptase zinc-binding" evidence="1">
    <location>
        <begin position="19"/>
        <end position="101"/>
    </location>
</feature>
<organism evidence="2 3">
    <name type="scientific">Solanum pennellii</name>
    <name type="common">Tomato</name>
    <name type="synonym">Lycopersicon pennellii</name>
    <dbReference type="NCBI Taxonomy" id="28526"/>
    <lineage>
        <taxon>Eukaryota</taxon>
        <taxon>Viridiplantae</taxon>
        <taxon>Streptophyta</taxon>
        <taxon>Embryophyta</taxon>
        <taxon>Tracheophyta</taxon>
        <taxon>Spermatophyta</taxon>
        <taxon>Magnoliopsida</taxon>
        <taxon>eudicotyledons</taxon>
        <taxon>Gunneridae</taxon>
        <taxon>Pentapetalae</taxon>
        <taxon>asterids</taxon>
        <taxon>lamiids</taxon>
        <taxon>Solanales</taxon>
        <taxon>Solanaceae</taxon>
        <taxon>Solanoideae</taxon>
        <taxon>Solaneae</taxon>
        <taxon>Solanum</taxon>
        <taxon>Solanum subgen. Lycopersicon</taxon>
    </lineage>
</organism>